<protein>
    <recommendedName>
        <fullName evidence="5">Malonyl-[acyl-carrier protein] O-methyltransferase</fullName>
        <shortName evidence="5">Malonyl-ACP O-methyltransferase</shortName>
        <ecNumber evidence="5">2.1.1.197</ecNumber>
    </recommendedName>
    <alternativeName>
        <fullName evidence="5">Biotin synthesis protein BioC</fullName>
    </alternativeName>
</protein>
<dbReference type="NCBIfam" id="TIGR02072">
    <property type="entry name" value="BioC"/>
    <property type="match status" value="1"/>
</dbReference>
<dbReference type="InterPro" id="IPR029063">
    <property type="entry name" value="SAM-dependent_MTases_sf"/>
</dbReference>
<dbReference type="InterPro" id="IPR011814">
    <property type="entry name" value="BioC"/>
</dbReference>
<dbReference type="UniPathway" id="UPA00078"/>
<dbReference type="SUPFAM" id="SSF53335">
    <property type="entry name" value="S-adenosyl-L-methionine-dependent methyltransferases"/>
    <property type="match status" value="1"/>
</dbReference>
<name>A0A1I3PYF5_9BACL</name>
<dbReference type="HAMAP" id="MF_00835">
    <property type="entry name" value="BioC"/>
    <property type="match status" value="1"/>
</dbReference>
<accession>A0A1I3PYF5</accession>
<dbReference type="GO" id="GO:0102130">
    <property type="term" value="F:malonyl-CoA methyltransferase activity"/>
    <property type="evidence" value="ECO:0007669"/>
    <property type="project" value="UniProtKB-EC"/>
</dbReference>
<keyword evidence="3 5" id="KW-0949">S-adenosyl-L-methionine</keyword>
<dbReference type="Proteomes" id="UP000199545">
    <property type="component" value="Unassembled WGS sequence"/>
</dbReference>
<reference evidence="7 8" key="1">
    <citation type="submission" date="2016-10" db="EMBL/GenBank/DDBJ databases">
        <authorList>
            <person name="de Groot N.N."/>
        </authorList>
    </citation>
    <scope>NUCLEOTIDE SEQUENCE [LARGE SCALE GENOMIC DNA]</scope>
    <source>
        <strain evidence="7 8">DSM 44778</strain>
    </source>
</reference>
<evidence type="ECO:0000256" key="3">
    <source>
        <dbReference type="ARBA" id="ARBA00022691"/>
    </source>
</evidence>
<dbReference type="EC" id="2.1.1.197" evidence="5"/>
<dbReference type="PANTHER" id="PTHR43861:SF3">
    <property type="entry name" value="PUTATIVE (AFU_ORTHOLOGUE AFUA_2G14390)-RELATED"/>
    <property type="match status" value="1"/>
</dbReference>
<evidence type="ECO:0000259" key="6">
    <source>
        <dbReference type="Pfam" id="PF13847"/>
    </source>
</evidence>
<sequence length="269" mass="30844">MSLLLKKKIAKQFNQAVATYDRHALVQRKMAEQLVKLLPRSEEKLRILEIGCGTGIFTHLLVQAFSNSTIVAVDIAEEMVNKARSLLNQAKNIQFVVGDIEALDLSKFAPFDFIVSNATIQWFQDKPKTIQKLSRVLSPNGWMITSTFGPQTFRELSDVFRRKEEELGFPSTLHHLPLLALDDWKQIWKQAGLENVDGIEQFHRLEYPDCYTFLKAVKAVGASYSENRLRLSQSRKLLGQVMRMYDQIYQVANGVYATYHILYVTGQKE</sequence>
<keyword evidence="1 5" id="KW-0489">Methyltransferase</keyword>
<dbReference type="STRING" id="46223.SAMN05421852_106164"/>
<evidence type="ECO:0000256" key="1">
    <source>
        <dbReference type="ARBA" id="ARBA00022603"/>
    </source>
</evidence>
<dbReference type="Gene3D" id="3.40.50.150">
    <property type="entry name" value="Vaccinia Virus protein VP39"/>
    <property type="match status" value="1"/>
</dbReference>
<keyword evidence="2 5" id="KW-0808">Transferase</keyword>
<dbReference type="CDD" id="cd02440">
    <property type="entry name" value="AdoMet_MTases"/>
    <property type="match status" value="1"/>
</dbReference>
<evidence type="ECO:0000256" key="4">
    <source>
        <dbReference type="ARBA" id="ARBA00022756"/>
    </source>
</evidence>
<dbReference type="Pfam" id="PF13847">
    <property type="entry name" value="Methyltransf_31"/>
    <property type="match status" value="1"/>
</dbReference>
<comment type="catalytic activity">
    <reaction evidence="5">
        <text>malonyl-[ACP] + S-adenosyl-L-methionine = malonyl-[ACP] methyl ester + S-adenosyl-L-homocysteine</text>
        <dbReference type="Rhea" id="RHEA:17105"/>
        <dbReference type="Rhea" id="RHEA-COMP:9623"/>
        <dbReference type="Rhea" id="RHEA-COMP:9954"/>
        <dbReference type="ChEBI" id="CHEBI:57856"/>
        <dbReference type="ChEBI" id="CHEBI:59789"/>
        <dbReference type="ChEBI" id="CHEBI:78449"/>
        <dbReference type="ChEBI" id="CHEBI:78845"/>
        <dbReference type="EC" id="2.1.1.197"/>
    </reaction>
</comment>
<dbReference type="GO" id="GO:0010340">
    <property type="term" value="F:carboxyl-O-methyltransferase activity"/>
    <property type="evidence" value="ECO:0007669"/>
    <property type="project" value="UniProtKB-UniRule"/>
</dbReference>
<evidence type="ECO:0000313" key="8">
    <source>
        <dbReference type="Proteomes" id="UP000199545"/>
    </source>
</evidence>
<organism evidence="7 8">
    <name type="scientific">Thermoflavimicrobium dichotomicum</name>
    <dbReference type="NCBI Taxonomy" id="46223"/>
    <lineage>
        <taxon>Bacteria</taxon>
        <taxon>Bacillati</taxon>
        <taxon>Bacillota</taxon>
        <taxon>Bacilli</taxon>
        <taxon>Bacillales</taxon>
        <taxon>Thermoactinomycetaceae</taxon>
        <taxon>Thermoflavimicrobium</taxon>
    </lineage>
</organism>
<feature type="domain" description="Methyltransferase" evidence="6">
    <location>
        <begin position="42"/>
        <end position="161"/>
    </location>
</feature>
<dbReference type="GO" id="GO:0009102">
    <property type="term" value="P:biotin biosynthetic process"/>
    <property type="evidence" value="ECO:0007669"/>
    <property type="project" value="UniProtKB-UniRule"/>
</dbReference>
<comment type="similarity">
    <text evidence="5">Belongs to the methyltransferase superfamily.</text>
</comment>
<dbReference type="RefSeq" id="WP_093229537.1">
    <property type="nucleotide sequence ID" value="NZ_FORR01000006.1"/>
</dbReference>
<comment type="function">
    <text evidence="5">Converts the free carboxyl group of a malonyl-thioester to its methyl ester by transfer of a methyl group from S-adenosyl-L-methionine (SAM). It allows to synthesize pimeloyl-ACP via the fatty acid synthetic pathway.</text>
</comment>
<evidence type="ECO:0000256" key="5">
    <source>
        <dbReference type="HAMAP-Rule" id="MF_00835"/>
    </source>
</evidence>
<comment type="pathway">
    <text evidence="5">Cofactor biosynthesis; biotin biosynthesis.</text>
</comment>
<evidence type="ECO:0000256" key="2">
    <source>
        <dbReference type="ARBA" id="ARBA00022679"/>
    </source>
</evidence>
<dbReference type="AlphaFoldDB" id="A0A1I3PYF5"/>
<evidence type="ECO:0000313" key="7">
    <source>
        <dbReference type="EMBL" id="SFJ26450.1"/>
    </source>
</evidence>
<dbReference type="OrthoDB" id="9760689at2"/>
<gene>
    <name evidence="5" type="primary">bioC</name>
    <name evidence="7" type="ORF">SAMN05421852_106164</name>
</gene>
<keyword evidence="4 5" id="KW-0093">Biotin biosynthesis</keyword>
<dbReference type="InterPro" id="IPR025714">
    <property type="entry name" value="Methyltranfer_dom"/>
</dbReference>
<dbReference type="PANTHER" id="PTHR43861">
    <property type="entry name" value="TRANS-ACONITATE 2-METHYLTRANSFERASE-RELATED"/>
    <property type="match status" value="1"/>
</dbReference>
<dbReference type="EMBL" id="FORR01000006">
    <property type="protein sequence ID" value="SFJ26450.1"/>
    <property type="molecule type" value="Genomic_DNA"/>
</dbReference>
<keyword evidence="8" id="KW-1185">Reference proteome</keyword>
<dbReference type="GO" id="GO:0032259">
    <property type="term" value="P:methylation"/>
    <property type="evidence" value="ECO:0007669"/>
    <property type="project" value="UniProtKB-KW"/>
</dbReference>
<proteinExistence type="inferred from homology"/>